<evidence type="ECO:0000256" key="1">
    <source>
        <dbReference type="SAM" id="Phobius"/>
    </source>
</evidence>
<keyword evidence="1" id="KW-1133">Transmembrane helix</keyword>
<dbReference type="KEGG" id="parq:DSM112329_00940"/>
<reference evidence="2" key="1">
    <citation type="submission" date="2022-12" db="EMBL/GenBank/DDBJ databases">
        <title>Paraconexibacter alkalitolerans sp. nov. and Baekduia alba sp. nov., isolated from soil and emended description of the genera Paraconexibacter (Chun et al., 2020) and Baekduia (An et al., 2020).</title>
        <authorList>
            <person name="Vieira S."/>
            <person name="Huber K.J."/>
            <person name="Geppert A."/>
            <person name="Wolf J."/>
            <person name="Neumann-Schaal M."/>
            <person name="Muesken M."/>
            <person name="Overmann J."/>
        </authorList>
    </citation>
    <scope>NUCLEOTIDE SEQUENCE</scope>
    <source>
        <strain evidence="2">AEG42_29</strain>
    </source>
</reference>
<dbReference type="EMBL" id="CP114014">
    <property type="protein sequence ID" value="XAY04111.1"/>
    <property type="molecule type" value="Genomic_DNA"/>
</dbReference>
<gene>
    <name evidence="2" type="ORF">DSM112329_00940</name>
</gene>
<evidence type="ECO:0000313" key="2">
    <source>
        <dbReference type="EMBL" id="XAY04111.1"/>
    </source>
</evidence>
<feature type="transmembrane region" description="Helical" evidence="1">
    <location>
        <begin position="36"/>
        <end position="55"/>
    </location>
</feature>
<dbReference type="RefSeq" id="WP_354700655.1">
    <property type="nucleotide sequence ID" value="NZ_CP114014.1"/>
</dbReference>
<name>A0AAU7AR42_9ACTN</name>
<dbReference type="InterPro" id="IPR008407">
    <property type="entry name" value="Brnchd-chn_aa_trnsp_AzlD"/>
</dbReference>
<keyword evidence="1" id="KW-0472">Membrane</keyword>
<dbReference type="AlphaFoldDB" id="A0AAU7AR42"/>
<protein>
    <recommendedName>
        <fullName evidence="3">AzlD domain-containing protein</fullName>
    </recommendedName>
</protein>
<sequence length="99" mass="10187">MTWGAILGLALVSYLFKAVGPVLIGARPIPDGTRALLDLAAVPLLAALILVQTVSTDGSYSVDARLPALGVAALLIWRRAPFLVVILAAAATAATLRLV</sequence>
<feature type="transmembrane region" description="Helical" evidence="1">
    <location>
        <begin position="6"/>
        <end position="24"/>
    </location>
</feature>
<accession>A0AAU7AR42</accession>
<proteinExistence type="predicted"/>
<organism evidence="2">
    <name type="scientific">Paraconexibacter sp. AEG42_29</name>
    <dbReference type="NCBI Taxonomy" id="2997339"/>
    <lineage>
        <taxon>Bacteria</taxon>
        <taxon>Bacillati</taxon>
        <taxon>Actinomycetota</taxon>
        <taxon>Thermoleophilia</taxon>
        <taxon>Solirubrobacterales</taxon>
        <taxon>Paraconexibacteraceae</taxon>
        <taxon>Paraconexibacter</taxon>
    </lineage>
</organism>
<dbReference type="Pfam" id="PF05437">
    <property type="entry name" value="AzlD"/>
    <property type="match status" value="1"/>
</dbReference>
<keyword evidence="1" id="KW-0812">Transmembrane</keyword>
<evidence type="ECO:0008006" key="3">
    <source>
        <dbReference type="Google" id="ProtNLM"/>
    </source>
</evidence>
<feature type="transmembrane region" description="Helical" evidence="1">
    <location>
        <begin position="75"/>
        <end position="96"/>
    </location>
</feature>